<reference evidence="13" key="1">
    <citation type="journal article" date="2018" name="Fish Shellfish Immunol.">
        <title>A novel interleukin-1 receptor-associated kinase-4 from thick shell mussel Mytilus coruscus is involved in inflammatory response.</title>
        <authorList>
            <person name="Qi P."/>
            <person name="Huang H."/>
            <person name="Guo B."/>
            <person name="Liao Z."/>
            <person name="Liu H."/>
            <person name="Tang Z."/>
            <person name="He Y."/>
        </authorList>
    </citation>
    <scope>NUCLEOTIDE SEQUENCE</scope>
</reference>
<protein>
    <recommendedName>
        <fullName evidence="2">non-specific serine/threonine protein kinase</fullName>
        <ecNumber evidence="2">2.7.11.1</ecNumber>
    </recommendedName>
</protein>
<evidence type="ECO:0000259" key="12">
    <source>
        <dbReference type="PROSITE" id="PS50011"/>
    </source>
</evidence>
<dbReference type="Gene3D" id="1.10.510.10">
    <property type="entry name" value="Transferase(Phosphotransferase) domain 1"/>
    <property type="match status" value="1"/>
</dbReference>
<dbReference type="SUPFAM" id="SSF56112">
    <property type="entry name" value="Protein kinase-like (PK-like)"/>
    <property type="match status" value="1"/>
</dbReference>
<keyword evidence="7 10" id="KW-0067">ATP-binding</keyword>
<dbReference type="AlphaFoldDB" id="A0A3G2LCP9"/>
<dbReference type="InterPro" id="IPR011029">
    <property type="entry name" value="DEATH-like_dom_sf"/>
</dbReference>
<dbReference type="Gene3D" id="1.10.533.10">
    <property type="entry name" value="Death Domain, Fas"/>
    <property type="match status" value="1"/>
</dbReference>
<evidence type="ECO:0000256" key="10">
    <source>
        <dbReference type="PROSITE-ProRule" id="PRU10141"/>
    </source>
</evidence>
<dbReference type="Pfam" id="PF00069">
    <property type="entry name" value="Pkinase"/>
    <property type="match status" value="1"/>
</dbReference>
<evidence type="ECO:0000256" key="2">
    <source>
        <dbReference type="ARBA" id="ARBA00012513"/>
    </source>
</evidence>
<evidence type="ECO:0000256" key="11">
    <source>
        <dbReference type="SAM" id="MobiDB-lite"/>
    </source>
</evidence>
<accession>A0A3G2LCP9</accession>
<dbReference type="InterPro" id="IPR011009">
    <property type="entry name" value="Kinase-like_dom_sf"/>
</dbReference>
<keyword evidence="3" id="KW-0723">Serine/threonine-protein kinase</keyword>
<proteinExistence type="evidence at transcript level"/>
<feature type="domain" description="Protein kinase" evidence="12">
    <location>
        <begin position="252"/>
        <end position="532"/>
    </location>
</feature>
<comment type="catalytic activity">
    <reaction evidence="8">
        <text>L-threonyl-[protein] + ATP = O-phospho-L-threonyl-[protein] + ADP + H(+)</text>
        <dbReference type="Rhea" id="RHEA:46608"/>
        <dbReference type="Rhea" id="RHEA-COMP:11060"/>
        <dbReference type="Rhea" id="RHEA-COMP:11605"/>
        <dbReference type="ChEBI" id="CHEBI:15378"/>
        <dbReference type="ChEBI" id="CHEBI:30013"/>
        <dbReference type="ChEBI" id="CHEBI:30616"/>
        <dbReference type="ChEBI" id="CHEBI:61977"/>
        <dbReference type="ChEBI" id="CHEBI:456216"/>
        <dbReference type="EC" id="2.7.11.1"/>
    </reaction>
</comment>
<dbReference type="InterPro" id="IPR008271">
    <property type="entry name" value="Ser/Thr_kinase_AS"/>
</dbReference>
<dbReference type="InterPro" id="IPR017441">
    <property type="entry name" value="Protein_kinase_ATP_BS"/>
</dbReference>
<feature type="binding site" evidence="10">
    <location>
        <position position="280"/>
    </location>
    <ligand>
        <name>ATP</name>
        <dbReference type="ChEBI" id="CHEBI:30616"/>
    </ligand>
</feature>
<dbReference type="GO" id="GO:0005886">
    <property type="term" value="C:plasma membrane"/>
    <property type="evidence" value="ECO:0007669"/>
    <property type="project" value="TreeGrafter"/>
</dbReference>
<sequence length="535" mass="60662">MPTNSREKKIDYDTYIRDLPFSTQRYLSFLLDPDQLWKKFVIHVPKKVDSPNFQERYSSMQVKLFEERGNKNNGSSTKCIIEDWGTQNSRVKHLLKALTEAELYAAADYLSVKILRQDPVQRKTSATSFSSHSDSLPYPPSFSPRQNIDSVDLDEKKFNKDKDISELTGQSLPQSSVDDVLYHRIQSYDVYPSNDAMAGLSLNSTIKHKNTDNYTKENKDNLPVIQPQTKTQEFSYKALCLITNDFDGRNLEEGGRVIGSGGFGKVYLGLPANDYKVAIKALKFDEDAKPDAQYEAMMTKQFQTELETLSEYRHENIVPFLGFSVDGYQKCLVYQYMPNGSLEDRLYCLHNTDPLLWQQRVKISHGTAEGIVYLNTNKLVHRDIKSANILLDENFSPKVGDFATVRLAPSGTGFSSAVSTKLVIGTSAYMAPEAPRFDISAKLDSFAFGVVLLELLTGLPPLDEQRSECDLLSYIQENCDETDISKYLDTKAGSWDIDLANSMYEVSRQCYENKKKDRVLVSEILPVLQKLVNKI</sequence>
<evidence type="ECO:0000256" key="1">
    <source>
        <dbReference type="ARBA" id="ARBA00008718"/>
    </source>
</evidence>
<evidence type="ECO:0000256" key="9">
    <source>
        <dbReference type="ARBA" id="ARBA00048679"/>
    </source>
</evidence>
<name>A0A3G2LCP9_MYTCO</name>
<dbReference type="FunFam" id="1.10.510.10:FF:000754">
    <property type="entry name" value="Interleukin-1 receptor-associated kinase"/>
    <property type="match status" value="1"/>
</dbReference>
<evidence type="ECO:0000256" key="8">
    <source>
        <dbReference type="ARBA" id="ARBA00047899"/>
    </source>
</evidence>
<dbReference type="PANTHER" id="PTHR27001:SF931">
    <property type="entry name" value="OS11G0664100 PROTEIN"/>
    <property type="match status" value="1"/>
</dbReference>
<dbReference type="GO" id="GO:0005524">
    <property type="term" value="F:ATP binding"/>
    <property type="evidence" value="ECO:0007669"/>
    <property type="project" value="UniProtKB-UniRule"/>
</dbReference>
<dbReference type="EC" id="2.7.11.1" evidence="2"/>
<comment type="catalytic activity">
    <reaction evidence="9">
        <text>L-seryl-[protein] + ATP = O-phospho-L-seryl-[protein] + ADP + H(+)</text>
        <dbReference type="Rhea" id="RHEA:17989"/>
        <dbReference type="Rhea" id="RHEA-COMP:9863"/>
        <dbReference type="Rhea" id="RHEA-COMP:11604"/>
        <dbReference type="ChEBI" id="CHEBI:15378"/>
        <dbReference type="ChEBI" id="CHEBI:29999"/>
        <dbReference type="ChEBI" id="CHEBI:30616"/>
        <dbReference type="ChEBI" id="CHEBI:83421"/>
        <dbReference type="ChEBI" id="CHEBI:456216"/>
        <dbReference type="EC" id="2.7.11.1"/>
    </reaction>
</comment>
<keyword evidence="4" id="KW-0808">Transferase</keyword>
<dbReference type="SUPFAM" id="SSF47986">
    <property type="entry name" value="DEATH domain"/>
    <property type="match status" value="1"/>
</dbReference>
<comment type="similarity">
    <text evidence="1">Belongs to the protein kinase superfamily. TKL Ser/Thr protein kinase family. Pelle subfamily.</text>
</comment>
<feature type="region of interest" description="Disordered" evidence="11">
    <location>
        <begin position="125"/>
        <end position="153"/>
    </location>
</feature>
<evidence type="ECO:0000256" key="3">
    <source>
        <dbReference type="ARBA" id="ARBA00022527"/>
    </source>
</evidence>
<evidence type="ECO:0000256" key="4">
    <source>
        <dbReference type="ARBA" id="ARBA00022679"/>
    </source>
</evidence>
<dbReference type="GO" id="GO:0004674">
    <property type="term" value="F:protein serine/threonine kinase activity"/>
    <property type="evidence" value="ECO:0007669"/>
    <property type="project" value="UniProtKB-KW"/>
</dbReference>
<organism evidence="13">
    <name type="scientific">Mytilus coruscus</name>
    <name type="common">Sea mussel</name>
    <dbReference type="NCBI Taxonomy" id="42192"/>
    <lineage>
        <taxon>Eukaryota</taxon>
        <taxon>Metazoa</taxon>
        <taxon>Spiralia</taxon>
        <taxon>Lophotrochozoa</taxon>
        <taxon>Mollusca</taxon>
        <taxon>Bivalvia</taxon>
        <taxon>Autobranchia</taxon>
        <taxon>Pteriomorphia</taxon>
        <taxon>Mytilida</taxon>
        <taxon>Mytiloidea</taxon>
        <taxon>Mytilidae</taxon>
        <taxon>Mytilinae</taxon>
        <taxon>Mytilus</taxon>
    </lineage>
</organism>
<dbReference type="PROSITE" id="PS00108">
    <property type="entry name" value="PROTEIN_KINASE_ST"/>
    <property type="match status" value="1"/>
</dbReference>
<feature type="compositionally biased region" description="Low complexity" evidence="11">
    <location>
        <begin position="125"/>
        <end position="135"/>
    </location>
</feature>
<dbReference type="EMBL" id="MH603332">
    <property type="protein sequence ID" value="AYN70022.1"/>
    <property type="molecule type" value="mRNA"/>
</dbReference>
<dbReference type="InterPro" id="IPR000719">
    <property type="entry name" value="Prot_kinase_dom"/>
</dbReference>
<dbReference type="PROSITE" id="PS00107">
    <property type="entry name" value="PROTEIN_KINASE_ATP"/>
    <property type="match status" value="1"/>
</dbReference>
<evidence type="ECO:0000256" key="6">
    <source>
        <dbReference type="ARBA" id="ARBA00022777"/>
    </source>
</evidence>
<dbReference type="Pfam" id="PF14786">
    <property type="entry name" value="Death_2"/>
    <property type="match status" value="1"/>
</dbReference>
<dbReference type="SMART" id="SM00220">
    <property type="entry name" value="S_TKc"/>
    <property type="match status" value="1"/>
</dbReference>
<evidence type="ECO:0000256" key="7">
    <source>
        <dbReference type="ARBA" id="ARBA00022840"/>
    </source>
</evidence>
<dbReference type="PROSITE" id="PS50011">
    <property type="entry name" value="PROTEIN_KINASE_DOM"/>
    <property type="match status" value="1"/>
</dbReference>
<dbReference type="Gene3D" id="3.30.200.20">
    <property type="entry name" value="Phosphorylase Kinase, domain 1"/>
    <property type="match status" value="1"/>
</dbReference>
<keyword evidence="6 13" id="KW-0418">Kinase</keyword>
<dbReference type="InterPro" id="IPR029397">
    <property type="entry name" value="Tube_Death"/>
</dbReference>
<evidence type="ECO:0000256" key="5">
    <source>
        <dbReference type="ARBA" id="ARBA00022741"/>
    </source>
</evidence>
<dbReference type="PANTHER" id="PTHR27001">
    <property type="entry name" value="OS01G0253100 PROTEIN"/>
    <property type="match status" value="1"/>
</dbReference>
<keyword evidence="13" id="KW-0675">Receptor</keyword>
<evidence type="ECO:0000313" key="13">
    <source>
        <dbReference type="EMBL" id="AYN70022.1"/>
    </source>
</evidence>
<keyword evidence="5 10" id="KW-0547">Nucleotide-binding</keyword>